<sequence>LSAQKVGLALLLTLMVFVTYNDIVRIITGKGMP</sequence>
<reference evidence="2" key="1">
    <citation type="journal article" date="2015" name="Nature">
        <title>Complex archaea that bridge the gap between prokaryotes and eukaryotes.</title>
        <authorList>
            <person name="Spang A."/>
            <person name="Saw J.H."/>
            <person name="Jorgensen S.L."/>
            <person name="Zaremba-Niedzwiedzka K."/>
            <person name="Martijn J."/>
            <person name="Lind A.E."/>
            <person name="van Eijk R."/>
            <person name="Schleper C."/>
            <person name="Guy L."/>
            <person name="Ettema T.J."/>
        </authorList>
    </citation>
    <scope>NUCLEOTIDE SEQUENCE</scope>
</reference>
<proteinExistence type="predicted"/>
<keyword evidence="1" id="KW-0472">Membrane</keyword>
<keyword evidence="1" id="KW-1133">Transmembrane helix</keyword>
<name>A0A0F9IJH7_9ZZZZ</name>
<keyword evidence="1" id="KW-0812">Transmembrane</keyword>
<feature type="transmembrane region" description="Helical" evidence="1">
    <location>
        <begin position="6"/>
        <end position="24"/>
    </location>
</feature>
<feature type="non-terminal residue" evidence="2">
    <location>
        <position position="1"/>
    </location>
</feature>
<protein>
    <submittedName>
        <fullName evidence="2">Uncharacterized protein</fullName>
    </submittedName>
</protein>
<evidence type="ECO:0000256" key="1">
    <source>
        <dbReference type="SAM" id="Phobius"/>
    </source>
</evidence>
<organism evidence="2">
    <name type="scientific">marine sediment metagenome</name>
    <dbReference type="NCBI Taxonomy" id="412755"/>
    <lineage>
        <taxon>unclassified sequences</taxon>
        <taxon>metagenomes</taxon>
        <taxon>ecological metagenomes</taxon>
    </lineage>
</organism>
<comment type="caution">
    <text evidence="2">The sequence shown here is derived from an EMBL/GenBank/DDBJ whole genome shotgun (WGS) entry which is preliminary data.</text>
</comment>
<accession>A0A0F9IJH7</accession>
<dbReference type="EMBL" id="LAZR01012261">
    <property type="protein sequence ID" value="KKM27761.1"/>
    <property type="molecule type" value="Genomic_DNA"/>
</dbReference>
<gene>
    <name evidence="2" type="ORF">LCGC14_1571520</name>
</gene>
<evidence type="ECO:0000313" key="2">
    <source>
        <dbReference type="EMBL" id="KKM27761.1"/>
    </source>
</evidence>
<dbReference type="AlphaFoldDB" id="A0A0F9IJH7"/>